<name>A0A1V9Y0Q1_9ACAR</name>
<feature type="domain" description="A-kinase anchor protein 7-like phosphoesterase" evidence="1">
    <location>
        <begin position="74"/>
        <end position="245"/>
    </location>
</feature>
<dbReference type="Proteomes" id="UP000192247">
    <property type="component" value="Unassembled WGS sequence"/>
</dbReference>
<feature type="non-terminal residue" evidence="2">
    <location>
        <position position="1"/>
    </location>
</feature>
<keyword evidence="3" id="KW-1185">Reference proteome</keyword>
<accession>A0A1V9Y0Q1</accession>
<evidence type="ECO:0000313" key="2">
    <source>
        <dbReference type="EMBL" id="OQR79273.1"/>
    </source>
</evidence>
<evidence type="ECO:0000313" key="3">
    <source>
        <dbReference type="Proteomes" id="UP000192247"/>
    </source>
</evidence>
<dbReference type="InParanoid" id="A0A1V9Y0Q1"/>
<dbReference type="InterPro" id="IPR019510">
    <property type="entry name" value="AKAP7-like_phosphoesterase"/>
</dbReference>
<dbReference type="AlphaFoldDB" id="A0A1V9Y0Q1"/>
<dbReference type="Pfam" id="PF10469">
    <property type="entry name" value="AKAP7_NLS"/>
    <property type="match status" value="1"/>
</dbReference>
<dbReference type="EMBL" id="MNPL01001323">
    <property type="protein sequence ID" value="OQR79273.1"/>
    <property type="molecule type" value="Genomic_DNA"/>
</dbReference>
<proteinExistence type="predicted"/>
<comment type="caution">
    <text evidence="2">The sequence shown here is derived from an EMBL/GenBank/DDBJ whole genome shotgun (WGS) entry which is preliminary data.</text>
</comment>
<dbReference type="Gene3D" id="3.90.1140.10">
    <property type="entry name" value="Cyclic phosphodiesterase"/>
    <property type="match status" value="1"/>
</dbReference>
<evidence type="ECO:0000259" key="1">
    <source>
        <dbReference type="Pfam" id="PF10469"/>
    </source>
</evidence>
<organism evidence="2 3">
    <name type="scientific">Tropilaelaps mercedesae</name>
    <dbReference type="NCBI Taxonomy" id="418985"/>
    <lineage>
        <taxon>Eukaryota</taxon>
        <taxon>Metazoa</taxon>
        <taxon>Ecdysozoa</taxon>
        <taxon>Arthropoda</taxon>
        <taxon>Chelicerata</taxon>
        <taxon>Arachnida</taxon>
        <taxon>Acari</taxon>
        <taxon>Parasitiformes</taxon>
        <taxon>Mesostigmata</taxon>
        <taxon>Gamasina</taxon>
        <taxon>Dermanyssoidea</taxon>
        <taxon>Laelapidae</taxon>
        <taxon>Tropilaelaps</taxon>
    </lineage>
</organism>
<reference evidence="2 3" key="1">
    <citation type="journal article" date="2017" name="Gigascience">
        <title>Draft genome of the honey bee ectoparasitic mite, Tropilaelaps mercedesae, is shaped by the parasitic life history.</title>
        <authorList>
            <person name="Dong X."/>
            <person name="Armstrong S.D."/>
            <person name="Xia D."/>
            <person name="Makepeace B.L."/>
            <person name="Darby A.C."/>
            <person name="Kadowaki T."/>
        </authorList>
    </citation>
    <scope>NUCLEOTIDE SEQUENCE [LARGE SCALE GENOMIC DNA]</scope>
    <source>
        <strain evidence="2">Wuxi-XJTLU</strain>
    </source>
</reference>
<protein>
    <recommendedName>
        <fullName evidence="1">A-kinase anchor protein 7-like phosphoesterase domain-containing protein</fullName>
    </recommendedName>
</protein>
<gene>
    <name evidence="2" type="ORF">BIW11_05851</name>
</gene>
<sequence>CGPIRRCATPITATLVYIWILQRVLKRPRIGFDEKRDIIARGQKPTHYPPYKRPQKISRFGKPPPPVLYPDAAIGIPVDDPIICQRIIQFQQRFLKDVFLADRFIRPVTKFHVTLCTASISDSDKRTFSVKVLNEAKKYVIPEAFRRPIKNARVHIRGLEMFNELHGIYVKVDSSNIDLNMLRTDFADIFKEMSCPLSVHNDIDAHIMIFKTFGTFFNPNYIREVWDKFRHDANFGIQRVKSIQVLGTAYPIYQFDGIIEFSRAVELAERPSEAGKVRTHPSSTQEFSRVRGQIRRATSLALGGAKGATLENSKILPMEILMEERGWNLQ</sequence>